<evidence type="ECO:0000313" key="3">
    <source>
        <dbReference type="WBParaSite" id="HCON_00149135-00001"/>
    </source>
</evidence>
<feature type="region of interest" description="Disordered" evidence="1">
    <location>
        <begin position="31"/>
        <end position="53"/>
    </location>
</feature>
<evidence type="ECO:0000313" key="2">
    <source>
        <dbReference type="Proteomes" id="UP000025227"/>
    </source>
</evidence>
<proteinExistence type="predicted"/>
<dbReference type="Proteomes" id="UP000025227">
    <property type="component" value="Unplaced"/>
</dbReference>
<sequence>LGVAPWAAEEITQLLLRNEFRNHAVIQAAAEKRVKDNNESRTESRSHRKSTGTAQMIQRLVSIKVRCTLQK</sequence>
<dbReference type="AlphaFoldDB" id="A0A7I4YVD2"/>
<reference evidence="3" key="1">
    <citation type="submission" date="2020-12" db="UniProtKB">
        <authorList>
            <consortium name="WormBaseParasite"/>
        </authorList>
    </citation>
    <scope>IDENTIFICATION</scope>
    <source>
        <strain evidence="3">MHco3</strain>
    </source>
</reference>
<evidence type="ECO:0000256" key="1">
    <source>
        <dbReference type="SAM" id="MobiDB-lite"/>
    </source>
</evidence>
<organism evidence="2 3">
    <name type="scientific">Haemonchus contortus</name>
    <name type="common">Barber pole worm</name>
    <dbReference type="NCBI Taxonomy" id="6289"/>
    <lineage>
        <taxon>Eukaryota</taxon>
        <taxon>Metazoa</taxon>
        <taxon>Ecdysozoa</taxon>
        <taxon>Nematoda</taxon>
        <taxon>Chromadorea</taxon>
        <taxon>Rhabditida</taxon>
        <taxon>Rhabditina</taxon>
        <taxon>Rhabditomorpha</taxon>
        <taxon>Strongyloidea</taxon>
        <taxon>Trichostrongylidae</taxon>
        <taxon>Haemonchus</taxon>
    </lineage>
</organism>
<protein>
    <submittedName>
        <fullName evidence="3">Transposase</fullName>
    </submittedName>
</protein>
<feature type="compositionally biased region" description="Basic and acidic residues" evidence="1">
    <location>
        <begin position="31"/>
        <end position="45"/>
    </location>
</feature>
<accession>A0A7I4YVD2</accession>
<keyword evidence="2" id="KW-1185">Reference proteome</keyword>
<name>A0A7I4YVD2_HAECO</name>
<dbReference type="WBParaSite" id="HCON_00149135-00001">
    <property type="protein sequence ID" value="HCON_00149135-00001"/>
    <property type="gene ID" value="HCON_00149135"/>
</dbReference>